<organism evidence="1 2">
    <name type="scientific">Streptomyces parvulus</name>
    <dbReference type="NCBI Taxonomy" id="146923"/>
    <lineage>
        <taxon>Bacteria</taxon>
        <taxon>Bacillati</taxon>
        <taxon>Actinomycetota</taxon>
        <taxon>Actinomycetes</taxon>
        <taxon>Kitasatosporales</taxon>
        <taxon>Streptomycetaceae</taxon>
        <taxon>Streptomyces</taxon>
    </lineage>
</organism>
<dbReference type="InterPro" id="IPR016181">
    <property type="entry name" value="Acyl_CoA_acyltransferase"/>
</dbReference>
<dbReference type="InterPro" id="IPR000182">
    <property type="entry name" value="GNAT_dom"/>
</dbReference>
<keyword evidence="1" id="KW-0808">Transferase</keyword>
<dbReference type="KEGG" id="spav:Spa2297_27815"/>
<dbReference type="AlphaFoldDB" id="A0A191V6A3"/>
<dbReference type="Gene3D" id="3.40.630.30">
    <property type="match status" value="1"/>
</dbReference>
<dbReference type="RefSeq" id="WP_064730773.1">
    <property type="nucleotide sequence ID" value="NZ_BMRX01000016.1"/>
</dbReference>
<dbReference type="Pfam" id="PF13302">
    <property type="entry name" value="Acetyltransf_3"/>
    <property type="match status" value="1"/>
</dbReference>
<evidence type="ECO:0000313" key="2">
    <source>
        <dbReference type="Proteomes" id="UP000078468"/>
    </source>
</evidence>
<name>A0A191V6A3_9ACTN</name>
<dbReference type="PANTHER" id="PTHR43792">
    <property type="entry name" value="GNAT FAMILY, PUTATIVE (AFU_ORTHOLOGUE AFUA_3G00765)-RELATED-RELATED"/>
    <property type="match status" value="1"/>
</dbReference>
<gene>
    <name evidence="1" type="ORF">Spa2297_27815</name>
</gene>
<dbReference type="SUPFAM" id="SSF55729">
    <property type="entry name" value="Acyl-CoA N-acyltransferases (Nat)"/>
    <property type="match status" value="1"/>
</dbReference>
<dbReference type="GO" id="GO:0016747">
    <property type="term" value="F:acyltransferase activity, transferring groups other than amino-acyl groups"/>
    <property type="evidence" value="ECO:0007669"/>
    <property type="project" value="InterPro"/>
</dbReference>
<evidence type="ECO:0000313" key="1">
    <source>
        <dbReference type="EMBL" id="ANJ10450.1"/>
    </source>
</evidence>
<dbReference type="EMBL" id="CP015866">
    <property type="protein sequence ID" value="ANJ10450.1"/>
    <property type="molecule type" value="Genomic_DNA"/>
</dbReference>
<reference evidence="1 2" key="1">
    <citation type="submission" date="2016-05" db="EMBL/GenBank/DDBJ databases">
        <title>Non-Contiguous Finished Genome Sequence of Streptomyces parvulus 2297 Integrated Site-Specifically with Actinophage R4.</title>
        <authorList>
            <person name="Nishizawa T."/>
            <person name="Miura T."/>
            <person name="Harada C."/>
            <person name="Guo Y."/>
            <person name="Narisawa K."/>
            <person name="Ohta H."/>
            <person name="Takahashi H."/>
            <person name="Shirai M."/>
        </authorList>
    </citation>
    <scope>NUCLEOTIDE SEQUENCE [LARGE SCALE GENOMIC DNA]</scope>
    <source>
        <strain evidence="1 2">2297</strain>
    </source>
</reference>
<sequence>MTELGSVAWPPAPIRTERLVLRGSEARDRAVFVELLASAEVHTYLGGPRPRAELERELPVVPERWPGSFVVELDGAMIGQILLRRASERHRPAAAGKAELGYLFLPRAWGAGYAAEACAAALDWFDGALPGEPVVLATQTANTGSMRLAAKLGFTRVERFRAWDAEQWLGVRGAVHWHASPRGAGTKGSVG</sequence>
<proteinExistence type="predicted"/>
<dbReference type="GeneID" id="91308712"/>
<dbReference type="PANTHER" id="PTHR43792:SF1">
    <property type="entry name" value="N-ACETYLTRANSFERASE DOMAIN-CONTAINING PROTEIN"/>
    <property type="match status" value="1"/>
</dbReference>
<dbReference type="Proteomes" id="UP000078468">
    <property type="component" value="Chromosome"/>
</dbReference>
<protein>
    <submittedName>
        <fullName evidence="1">GCN5 family acetyltransferase</fullName>
    </submittedName>
</protein>
<dbReference type="InterPro" id="IPR051531">
    <property type="entry name" value="N-acetyltransferase"/>
</dbReference>
<accession>A0A191V6A3</accession>
<dbReference type="PROSITE" id="PS51186">
    <property type="entry name" value="GNAT"/>
    <property type="match status" value="1"/>
</dbReference>